<dbReference type="GO" id="GO:0004707">
    <property type="term" value="F:MAP kinase activity"/>
    <property type="evidence" value="ECO:0007669"/>
    <property type="project" value="UniProtKB-EC"/>
</dbReference>
<evidence type="ECO:0000259" key="13">
    <source>
        <dbReference type="PROSITE" id="PS50011"/>
    </source>
</evidence>
<feature type="region of interest" description="Disordered" evidence="12">
    <location>
        <begin position="117"/>
        <end position="240"/>
    </location>
</feature>
<evidence type="ECO:0000256" key="11">
    <source>
        <dbReference type="PROSITE-ProRule" id="PRU10141"/>
    </source>
</evidence>
<dbReference type="EMBL" id="JRKL02007581">
    <property type="protein sequence ID" value="KAF3947611.1"/>
    <property type="molecule type" value="Genomic_DNA"/>
</dbReference>
<sequence length="550" mass="61753">MIQEILRNVDTDTVLHGIDLRGKVSVDWTRKHAVHIDEWGNRLQRRCEAMLGDMSPQHKYHDWFKRITRRFIDRPGATVTLLIEGYVRLLRCHPVGTEDHKDITEVLTAVHAIERVQPPIPEAPNEEAPTPASPNTTEGPSTSTTSAGCRPRPPVASPRPPVASPHIPTPDPSPSTPHPSPRPTILTPTPHPCSGSDIRPPTPRSFPQLLPIPSFDLGIDPTPPDMQQEPPSHSTSTAPSSVIDLPHVQAEQTVGLPAVAEGDGNEYGGGQNDIDAGVEDESPFEFWAMEVALEATRSFLAARTTELEIAAYPALDELTSKVSAYVFPLSLTVDCLDYMVLGKWKWIKQCIDDKPEFSNPSSVSLSLALNSITDLISLSHQLFRLSRIMGMATLVKPPNGINQRGKHYYSMWQTLFEIDTKYVPIKPIGRGAYGVVCSSINRKTNEKVAIKKINNVFENRIDALRTLRELKLLRHIRHENVIALKDVMMPIHRTSFKDVYLVYELMDTDLHHIIKSSQPLSSDHCKYFLFQVFHFFIFFPRTCTPYRKCK</sequence>
<gene>
    <name evidence="14" type="ORF">CMV_026280</name>
</gene>
<dbReference type="InterPro" id="IPR011009">
    <property type="entry name" value="Kinase-like_dom_sf"/>
</dbReference>
<evidence type="ECO:0000256" key="3">
    <source>
        <dbReference type="ARBA" id="ARBA00022527"/>
    </source>
</evidence>
<dbReference type="Proteomes" id="UP000737018">
    <property type="component" value="Unassembled WGS sequence"/>
</dbReference>
<proteinExistence type="inferred from homology"/>
<protein>
    <recommendedName>
        <fullName evidence="2">mitogen-activated protein kinase</fullName>
        <ecNumber evidence="2">2.7.11.24</ecNumber>
    </recommendedName>
</protein>
<comment type="caution">
    <text evidence="14">The sequence shown here is derived from an EMBL/GenBank/DDBJ whole genome shotgun (WGS) entry which is preliminary data.</text>
</comment>
<dbReference type="AlphaFoldDB" id="A0A8J4QK89"/>
<dbReference type="InterPro" id="IPR017441">
    <property type="entry name" value="Protein_kinase_ATP_BS"/>
</dbReference>
<dbReference type="PROSITE" id="PS50011">
    <property type="entry name" value="PROTEIN_KINASE_DOM"/>
    <property type="match status" value="1"/>
</dbReference>
<feature type="compositionally biased region" description="Low complexity" evidence="12">
    <location>
        <begin position="230"/>
        <end position="240"/>
    </location>
</feature>
<keyword evidence="3" id="KW-0723">Serine/threonine-protein kinase</keyword>
<dbReference type="Gene3D" id="3.30.200.20">
    <property type="entry name" value="Phosphorylase Kinase, domain 1"/>
    <property type="match status" value="1"/>
</dbReference>
<evidence type="ECO:0000256" key="10">
    <source>
        <dbReference type="ARBA" id="ARBA00048312"/>
    </source>
</evidence>
<dbReference type="EC" id="2.7.11.24" evidence="2"/>
<evidence type="ECO:0000256" key="1">
    <source>
        <dbReference type="ARBA" id="ARBA00008832"/>
    </source>
</evidence>
<dbReference type="OrthoDB" id="192887at2759"/>
<keyword evidence="5" id="KW-0808">Transferase</keyword>
<evidence type="ECO:0000256" key="2">
    <source>
        <dbReference type="ARBA" id="ARBA00012411"/>
    </source>
</evidence>
<dbReference type="InterPro" id="IPR000719">
    <property type="entry name" value="Prot_kinase_dom"/>
</dbReference>
<evidence type="ECO:0000256" key="9">
    <source>
        <dbReference type="ARBA" id="ARBA00047592"/>
    </source>
</evidence>
<dbReference type="InterPro" id="IPR050117">
    <property type="entry name" value="MAPK"/>
</dbReference>
<organism evidence="14 15">
    <name type="scientific">Castanea mollissima</name>
    <name type="common">Chinese chestnut</name>
    <dbReference type="NCBI Taxonomy" id="60419"/>
    <lineage>
        <taxon>Eukaryota</taxon>
        <taxon>Viridiplantae</taxon>
        <taxon>Streptophyta</taxon>
        <taxon>Embryophyta</taxon>
        <taxon>Tracheophyta</taxon>
        <taxon>Spermatophyta</taxon>
        <taxon>Magnoliopsida</taxon>
        <taxon>eudicotyledons</taxon>
        <taxon>Gunneridae</taxon>
        <taxon>Pentapetalae</taxon>
        <taxon>rosids</taxon>
        <taxon>fabids</taxon>
        <taxon>Fagales</taxon>
        <taxon>Fagaceae</taxon>
        <taxon>Castanea</taxon>
    </lineage>
</organism>
<evidence type="ECO:0000256" key="12">
    <source>
        <dbReference type="SAM" id="MobiDB-lite"/>
    </source>
</evidence>
<evidence type="ECO:0000313" key="14">
    <source>
        <dbReference type="EMBL" id="KAF3947611.1"/>
    </source>
</evidence>
<accession>A0A8J4QK89</accession>
<evidence type="ECO:0000256" key="4">
    <source>
        <dbReference type="ARBA" id="ARBA00022553"/>
    </source>
</evidence>
<comment type="similarity">
    <text evidence="1">Belongs to the protein kinase superfamily. CMGC Ser/Thr protein kinase family. MAP kinase subfamily.</text>
</comment>
<feature type="binding site" evidence="11">
    <location>
        <position position="452"/>
    </location>
    <ligand>
        <name>ATP</name>
        <dbReference type="ChEBI" id="CHEBI:30616"/>
    </ligand>
</feature>
<dbReference type="PANTHER" id="PTHR24055">
    <property type="entry name" value="MITOGEN-ACTIVATED PROTEIN KINASE"/>
    <property type="match status" value="1"/>
</dbReference>
<dbReference type="PRINTS" id="PR01217">
    <property type="entry name" value="PRICHEXTENSN"/>
</dbReference>
<keyword evidence="15" id="KW-1185">Reference proteome</keyword>
<dbReference type="PROSITE" id="PS00107">
    <property type="entry name" value="PROTEIN_KINASE_ATP"/>
    <property type="match status" value="1"/>
</dbReference>
<dbReference type="SMART" id="SM00220">
    <property type="entry name" value="S_TKc"/>
    <property type="match status" value="1"/>
</dbReference>
<reference evidence="14" key="1">
    <citation type="submission" date="2020-03" db="EMBL/GenBank/DDBJ databases">
        <title>Castanea mollissima Vanexum genome sequencing.</title>
        <authorList>
            <person name="Staton M."/>
        </authorList>
    </citation>
    <scope>NUCLEOTIDE SEQUENCE</scope>
    <source>
        <tissue evidence="14">Leaf</tissue>
    </source>
</reference>
<dbReference type="SUPFAM" id="SSF56112">
    <property type="entry name" value="Protein kinase-like (PK-like)"/>
    <property type="match status" value="1"/>
</dbReference>
<keyword evidence="7" id="KW-0418">Kinase</keyword>
<evidence type="ECO:0000256" key="7">
    <source>
        <dbReference type="ARBA" id="ARBA00022777"/>
    </source>
</evidence>
<dbReference type="Pfam" id="PF00069">
    <property type="entry name" value="Pkinase"/>
    <property type="match status" value="1"/>
</dbReference>
<keyword evidence="8 11" id="KW-0067">ATP-binding</keyword>
<dbReference type="FunFam" id="3.30.200.20:FF:000046">
    <property type="entry name" value="Mitogen-activated protein kinase"/>
    <property type="match status" value="1"/>
</dbReference>
<dbReference type="GO" id="GO:0005524">
    <property type="term" value="F:ATP binding"/>
    <property type="evidence" value="ECO:0007669"/>
    <property type="project" value="UniProtKB-UniRule"/>
</dbReference>
<feature type="compositionally biased region" description="Pro residues" evidence="12">
    <location>
        <begin position="151"/>
        <end position="182"/>
    </location>
</feature>
<evidence type="ECO:0000313" key="15">
    <source>
        <dbReference type="Proteomes" id="UP000737018"/>
    </source>
</evidence>
<dbReference type="Gene3D" id="1.20.58.340">
    <property type="entry name" value="Magnesium transport protein CorA, transmembrane region"/>
    <property type="match status" value="1"/>
</dbReference>
<comment type="catalytic activity">
    <reaction evidence="9">
        <text>L-threonyl-[protein] + ATP = O-phospho-L-threonyl-[protein] + ADP + H(+)</text>
        <dbReference type="Rhea" id="RHEA:46608"/>
        <dbReference type="Rhea" id="RHEA-COMP:11060"/>
        <dbReference type="Rhea" id="RHEA-COMP:11605"/>
        <dbReference type="ChEBI" id="CHEBI:15378"/>
        <dbReference type="ChEBI" id="CHEBI:30013"/>
        <dbReference type="ChEBI" id="CHEBI:30616"/>
        <dbReference type="ChEBI" id="CHEBI:61977"/>
        <dbReference type="ChEBI" id="CHEBI:456216"/>
        <dbReference type="EC" id="2.7.11.24"/>
    </reaction>
</comment>
<comment type="catalytic activity">
    <reaction evidence="10">
        <text>L-seryl-[protein] + ATP = O-phospho-L-seryl-[protein] + ADP + H(+)</text>
        <dbReference type="Rhea" id="RHEA:17989"/>
        <dbReference type="Rhea" id="RHEA-COMP:9863"/>
        <dbReference type="Rhea" id="RHEA-COMP:11604"/>
        <dbReference type="ChEBI" id="CHEBI:15378"/>
        <dbReference type="ChEBI" id="CHEBI:29999"/>
        <dbReference type="ChEBI" id="CHEBI:30616"/>
        <dbReference type="ChEBI" id="CHEBI:83421"/>
        <dbReference type="ChEBI" id="CHEBI:456216"/>
        <dbReference type="EC" id="2.7.11.24"/>
    </reaction>
</comment>
<name>A0A8J4QK89_9ROSI</name>
<evidence type="ECO:0000256" key="5">
    <source>
        <dbReference type="ARBA" id="ARBA00022679"/>
    </source>
</evidence>
<keyword evidence="4" id="KW-0597">Phosphoprotein</keyword>
<evidence type="ECO:0000256" key="8">
    <source>
        <dbReference type="ARBA" id="ARBA00022840"/>
    </source>
</evidence>
<keyword evidence="6 11" id="KW-0547">Nucleotide-binding</keyword>
<feature type="domain" description="Protein kinase" evidence="13">
    <location>
        <begin position="422"/>
        <end position="550"/>
    </location>
</feature>
<feature type="compositionally biased region" description="Polar residues" evidence="12">
    <location>
        <begin position="135"/>
        <end position="147"/>
    </location>
</feature>
<evidence type="ECO:0000256" key="6">
    <source>
        <dbReference type="ARBA" id="ARBA00022741"/>
    </source>
</evidence>